<feature type="transmembrane region" description="Helical" evidence="3">
    <location>
        <begin position="125"/>
        <end position="144"/>
    </location>
</feature>
<feature type="region of interest" description="Disordered" evidence="2">
    <location>
        <begin position="283"/>
        <end position="343"/>
    </location>
</feature>
<feature type="transmembrane region" description="Helical" evidence="3">
    <location>
        <begin position="102"/>
        <end position="119"/>
    </location>
</feature>
<evidence type="ECO:0000256" key="2">
    <source>
        <dbReference type="SAM" id="MobiDB-lite"/>
    </source>
</evidence>
<dbReference type="GO" id="GO:0016020">
    <property type="term" value="C:membrane"/>
    <property type="evidence" value="ECO:0007669"/>
    <property type="project" value="InterPro"/>
</dbReference>
<accession>A0A835XK90</accession>
<evidence type="ECO:0000256" key="3">
    <source>
        <dbReference type="SAM" id="Phobius"/>
    </source>
</evidence>
<feature type="transmembrane region" description="Helical" evidence="3">
    <location>
        <begin position="70"/>
        <end position="90"/>
    </location>
</feature>
<dbReference type="PANTHER" id="PTHR22911">
    <property type="entry name" value="ACYL-MALONYL CONDENSING ENZYME-RELATED"/>
    <property type="match status" value="1"/>
</dbReference>
<feature type="transmembrane region" description="Helical" evidence="3">
    <location>
        <begin position="6"/>
        <end position="29"/>
    </location>
</feature>
<dbReference type="Proteomes" id="UP000612055">
    <property type="component" value="Unassembled WGS sequence"/>
</dbReference>
<dbReference type="OrthoDB" id="74158at2759"/>
<feature type="transmembrane region" description="Helical" evidence="3">
    <location>
        <begin position="231"/>
        <end position="252"/>
    </location>
</feature>
<dbReference type="AlphaFoldDB" id="A0A835XK90"/>
<keyword evidence="3" id="KW-0812">Transmembrane</keyword>
<feature type="compositionally biased region" description="Basic and acidic residues" evidence="2">
    <location>
        <begin position="333"/>
        <end position="343"/>
    </location>
</feature>
<keyword evidence="3" id="KW-1133">Transmembrane helix</keyword>
<reference evidence="5" key="1">
    <citation type="journal article" date="2020" name="bioRxiv">
        <title>Comparative genomics of Chlamydomonas.</title>
        <authorList>
            <person name="Craig R.J."/>
            <person name="Hasan A.R."/>
            <person name="Ness R.W."/>
            <person name="Keightley P.D."/>
        </authorList>
    </citation>
    <scope>NUCLEOTIDE SEQUENCE</scope>
    <source>
        <strain evidence="5">CCAP 11/70</strain>
    </source>
</reference>
<dbReference type="PANTHER" id="PTHR22911:SF76">
    <property type="entry name" value="EAMA DOMAIN-CONTAINING PROTEIN"/>
    <property type="match status" value="1"/>
</dbReference>
<proteinExistence type="inferred from homology"/>
<feature type="transmembrane region" description="Helical" evidence="3">
    <location>
        <begin position="156"/>
        <end position="178"/>
    </location>
</feature>
<dbReference type="InterPro" id="IPR000620">
    <property type="entry name" value="EamA_dom"/>
</dbReference>
<feature type="compositionally biased region" description="Basic and acidic residues" evidence="2">
    <location>
        <begin position="283"/>
        <end position="296"/>
    </location>
</feature>
<feature type="transmembrane region" description="Helical" evidence="3">
    <location>
        <begin position="258"/>
        <end position="276"/>
    </location>
</feature>
<gene>
    <name evidence="5" type="ORF">HYH03_015615</name>
</gene>
<dbReference type="EMBL" id="JAEHOE010000125">
    <property type="protein sequence ID" value="KAG2485643.1"/>
    <property type="molecule type" value="Genomic_DNA"/>
</dbReference>
<feature type="compositionally biased region" description="Gly residues" evidence="2">
    <location>
        <begin position="297"/>
        <end position="317"/>
    </location>
</feature>
<evidence type="ECO:0000256" key="1">
    <source>
        <dbReference type="ARBA" id="ARBA00007635"/>
    </source>
</evidence>
<feature type="transmembrane region" description="Helical" evidence="3">
    <location>
        <begin position="198"/>
        <end position="219"/>
    </location>
</feature>
<evidence type="ECO:0000313" key="6">
    <source>
        <dbReference type="Proteomes" id="UP000612055"/>
    </source>
</evidence>
<sequence>MPEVPALALAAWRLQLTALLLGLGAAAQWRDLPPADRARAASSLPLLAGSGACLGVHFGAWVWGLQHTSLTHSLLMVSATPLLLAALALATGSPMSRGELGGAVLGLAGAVVLSVGASSGSEERVGLPGDLASLLASAVMVGYLSVGRRLRQWMPIFVYAFPVTGIAALGLTAGALLLEPVSLTGGGSRGVFGWLAAPHYAGWVLYLALGPGIVGHTGFNTLLRYLSPLTVALAFQMEPLVGSLIGWAAGVMAAPGPLTYWGGILVLAATVMVTWASTARERLEREGGAGADEREGGGGGGGGAAEVGEGGGVGGGKEGGREGGKAVALGVRKGAERAGDGAA</sequence>
<keyword evidence="3" id="KW-0472">Membrane</keyword>
<dbReference type="Pfam" id="PF00892">
    <property type="entry name" value="EamA"/>
    <property type="match status" value="1"/>
</dbReference>
<organism evidence="5 6">
    <name type="scientific">Edaphochlamys debaryana</name>
    <dbReference type="NCBI Taxonomy" id="47281"/>
    <lineage>
        <taxon>Eukaryota</taxon>
        <taxon>Viridiplantae</taxon>
        <taxon>Chlorophyta</taxon>
        <taxon>core chlorophytes</taxon>
        <taxon>Chlorophyceae</taxon>
        <taxon>CS clade</taxon>
        <taxon>Chlamydomonadales</taxon>
        <taxon>Chlamydomonadales incertae sedis</taxon>
        <taxon>Edaphochlamys</taxon>
    </lineage>
</organism>
<protein>
    <recommendedName>
        <fullName evidence="4">EamA domain-containing protein</fullName>
    </recommendedName>
</protein>
<evidence type="ECO:0000313" key="5">
    <source>
        <dbReference type="EMBL" id="KAG2485643.1"/>
    </source>
</evidence>
<dbReference type="InterPro" id="IPR037185">
    <property type="entry name" value="EmrE-like"/>
</dbReference>
<comment type="similarity">
    <text evidence="1">Belongs to the drug/metabolite transporter (DMT) superfamily. Plant drug/metabolite exporter (P-DME) (TC 2.A.7.4) family.</text>
</comment>
<evidence type="ECO:0000259" key="4">
    <source>
        <dbReference type="Pfam" id="PF00892"/>
    </source>
</evidence>
<dbReference type="SUPFAM" id="SSF103481">
    <property type="entry name" value="Multidrug resistance efflux transporter EmrE"/>
    <property type="match status" value="1"/>
</dbReference>
<feature type="transmembrane region" description="Helical" evidence="3">
    <location>
        <begin position="41"/>
        <end position="64"/>
    </location>
</feature>
<comment type="caution">
    <text evidence="5">The sequence shown here is derived from an EMBL/GenBank/DDBJ whole genome shotgun (WGS) entry which is preliminary data.</text>
</comment>
<name>A0A835XK90_9CHLO</name>
<feature type="domain" description="EamA" evidence="4">
    <location>
        <begin position="3"/>
        <end position="114"/>
    </location>
</feature>
<keyword evidence="6" id="KW-1185">Reference proteome</keyword>